<evidence type="ECO:0000259" key="5">
    <source>
        <dbReference type="PROSITE" id="PS50977"/>
    </source>
</evidence>
<feature type="DNA-binding region" description="H-T-H motif" evidence="4">
    <location>
        <begin position="41"/>
        <end position="60"/>
    </location>
</feature>
<proteinExistence type="predicted"/>
<dbReference type="Proteomes" id="UP001592528">
    <property type="component" value="Unassembled WGS sequence"/>
</dbReference>
<keyword evidence="3" id="KW-0804">Transcription</keyword>
<dbReference type="Pfam" id="PF00440">
    <property type="entry name" value="TetR_N"/>
    <property type="match status" value="1"/>
</dbReference>
<comment type="caution">
    <text evidence="6">The sequence shown here is derived from an EMBL/GenBank/DDBJ whole genome shotgun (WGS) entry which is preliminary data.</text>
</comment>
<evidence type="ECO:0000313" key="6">
    <source>
        <dbReference type="EMBL" id="MFC1407634.1"/>
    </source>
</evidence>
<dbReference type="PANTHER" id="PTHR30055:SF234">
    <property type="entry name" value="HTH-TYPE TRANSCRIPTIONAL REGULATOR BETI"/>
    <property type="match status" value="1"/>
</dbReference>
<accession>A0ABV6V1P5</accession>
<evidence type="ECO:0000256" key="3">
    <source>
        <dbReference type="ARBA" id="ARBA00023163"/>
    </source>
</evidence>
<keyword evidence="7" id="KW-1185">Reference proteome</keyword>
<organism evidence="6 7">
    <name type="scientific">Streptacidiphilus cavernicola</name>
    <dbReference type="NCBI Taxonomy" id="3342716"/>
    <lineage>
        <taxon>Bacteria</taxon>
        <taxon>Bacillati</taxon>
        <taxon>Actinomycetota</taxon>
        <taxon>Actinomycetes</taxon>
        <taxon>Kitasatosporales</taxon>
        <taxon>Streptomycetaceae</taxon>
        <taxon>Streptacidiphilus</taxon>
    </lineage>
</organism>
<sequence>MSELQSGPPPSPRRRRADALRSITAILDAATETLNRRSEATIEDIAKAAGISRQTVYAHFPSREALLQALMERVTEQVVTAIDAADLDTGPADAALVRLLETGWVALGTNPFLLHLTLPPIDPEQERERHEPILARLERLVVRGQEQDEIDPQLPVAWVLSATLALGHAAGEEVRAGRMTPTEAVQVLRTSIPRLVRPGR</sequence>
<dbReference type="RefSeq" id="WP_051726696.1">
    <property type="nucleotide sequence ID" value="NZ_JBHEZZ010000056.1"/>
</dbReference>
<gene>
    <name evidence="6" type="ORF">ACEZDJ_40835</name>
</gene>
<dbReference type="PROSITE" id="PS50977">
    <property type="entry name" value="HTH_TETR_2"/>
    <property type="match status" value="1"/>
</dbReference>
<protein>
    <submittedName>
        <fullName evidence="6">TetR/AcrR family transcriptional regulator</fullName>
    </submittedName>
</protein>
<reference evidence="6 7" key="1">
    <citation type="submission" date="2024-09" db="EMBL/GenBank/DDBJ databases">
        <authorList>
            <person name="Lee S.D."/>
        </authorList>
    </citation>
    <scope>NUCLEOTIDE SEQUENCE [LARGE SCALE GENOMIC DNA]</scope>
    <source>
        <strain evidence="6 7">N1-5</strain>
    </source>
</reference>
<dbReference type="InterPro" id="IPR050109">
    <property type="entry name" value="HTH-type_TetR-like_transc_reg"/>
</dbReference>
<evidence type="ECO:0000313" key="7">
    <source>
        <dbReference type="Proteomes" id="UP001592528"/>
    </source>
</evidence>
<evidence type="ECO:0000256" key="1">
    <source>
        <dbReference type="ARBA" id="ARBA00023015"/>
    </source>
</evidence>
<dbReference type="Gene3D" id="1.10.357.10">
    <property type="entry name" value="Tetracycline Repressor, domain 2"/>
    <property type="match status" value="1"/>
</dbReference>
<evidence type="ECO:0000256" key="2">
    <source>
        <dbReference type="ARBA" id="ARBA00023125"/>
    </source>
</evidence>
<evidence type="ECO:0000256" key="4">
    <source>
        <dbReference type="PROSITE-ProRule" id="PRU00335"/>
    </source>
</evidence>
<dbReference type="SUPFAM" id="SSF46689">
    <property type="entry name" value="Homeodomain-like"/>
    <property type="match status" value="1"/>
</dbReference>
<dbReference type="EMBL" id="JBHEZZ010000056">
    <property type="protein sequence ID" value="MFC1407634.1"/>
    <property type="molecule type" value="Genomic_DNA"/>
</dbReference>
<name>A0ABV6V1P5_9ACTN</name>
<dbReference type="InterPro" id="IPR001647">
    <property type="entry name" value="HTH_TetR"/>
</dbReference>
<dbReference type="InterPro" id="IPR009057">
    <property type="entry name" value="Homeodomain-like_sf"/>
</dbReference>
<feature type="domain" description="HTH tetR-type" evidence="5">
    <location>
        <begin position="20"/>
        <end position="78"/>
    </location>
</feature>
<dbReference type="PANTHER" id="PTHR30055">
    <property type="entry name" value="HTH-TYPE TRANSCRIPTIONAL REGULATOR RUTR"/>
    <property type="match status" value="1"/>
</dbReference>
<keyword evidence="1" id="KW-0805">Transcription regulation</keyword>
<keyword evidence="2 4" id="KW-0238">DNA-binding</keyword>